<dbReference type="Pfam" id="PF01984">
    <property type="entry name" value="dsDNA_bind"/>
    <property type="match status" value="1"/>
</dbReference>
<dbReference type="PANTHER" id="PTHR10840:SF0">
    <property type="entry name" value="PROGRAMMED CELL DEATH PROTEIN 5"/>
    <property type="match status" value="1"/>
</dbReference>
<dbReference type="Proteomes" id="UP001159427">
    <property type="component" value="Unassembled WGS sequence"/>
</dbReference>
<gene>
    <name evidence="2" type="ORF">PEVE_00018968</name>
</gene>
<organism evidence="2 3">
    <name type="scientific">Porites evermanni</name>
    <dbReference type="NCBI Taxonomy" id="104178"/>
    <lineage>
        <taxon>Eukaryota</taxon>
        <taxon>Metazoa</taxon>
        <taxon>Cnidaria</taxon>
        <taxon>Anthozoa</taxon>
        <taxon>Hexacorallia</taxon>
        <taxon>Scleractinia</taxon>
        <taxon>Fungiina</taxon>
        <taxon>Poritidae</taxon>
        <taxon>Porites</taxon>
    </lineage>
</organism>
<protein>
    <recommendedName>
        <fullName evidence="4">Programmed cell death protein 5</fullName>
    </recommendedName>
</protein>
<dbReference type="PANTHER" id="PTHR10840">
    <property type="entry name" value="PROGRAMMED CELL DEATH PROTEIN 5"/>
    <property type="match status" value="1"/>
</dbReference>
<name>A0ABN8M1S1_9CNID</name>
<evidence type="ECO:0000313" key="2">
    <source>
        <dbReference type="EMBL" id="CAH3023341.1"/>
    </source>
</evidence>
<evidence type="ECO:0000313" key="3">
    <source>
        <dbReference type="Proteomes" id="UP001159427"/>
    </source>
</evidence>
<accession>A0ABN8M1S1</accession>
<proteinExistence type="inferred from homology"/>
<dbReference type="EMBL" id="CALNXI010000257">
    <property type="protein sequence ID" value="CAH3023341.1"/>
    <property type="molecule type" value="Genomic_DNA"/>
</dbReference>
<dbReference type="InterPro" id="IPR002836">
    <property type="entry name" value="PDCD5-like"/>
</dbReference>
<evidence type="ECO:0008006" key="4">
    <source>
        <dbReference type="Google" id="ProtNLM"/>
    </source>
</evidence>
<dbReference type="Gene3D" id="1.10.8.140">
    <property type="entry name" value="PDCD5-like"/>
    <property type="match status" value="1"/>
</dbReference>
<dbReference type="SUPFAM" id="SSF46950">
    <property type="entry name" value="Double-stranded DNA-binding domain"/>
    <property type="match status" value="1"/>
</dbReference>
<reference evidence="2 3" key="1">
    <citation type="submission" date="2022-05" db="EMBL/GenBank/DDBJ databases">
        <authorList>
            <consortium name="Genoscope - CEA"/>
            <person name="William W."/>
        </authorList>
    </citation>
    <scope>NUCLEOTIDE SEQUENCE [LARGE SCALE GENOMIC DNA]</scope>
</reference>
<dbReference type="InterPro" id="IPR036883">
    <property type="entry name" value="PDCD5-like_sf"/>
</dbReference>
<comment type="similarity">
    <text evidence="1">Belongs to the PDCD5 family.</text>
</comment>
<comment type="caution">
    <text evidence="2">The sequence shown here is derived from an EMBL/GenBank/DDBJ whole genome shotgun (WGS) entry which is preliminary data.</text>
</comment>
<keyword evidence="3" id="KW-1185">Reference proteome</keyword>
<evidence type="ECO:0000256" key="1">
    <source>
        <dbReference type="ARBA" id="ARBA00010490"/>
    </source>
</evidence>
<sequence length="164" mass="18692">MFEKLRSLSRRGYLGNLNMADDELAAIRAKRMQELQAQYGGQNATQMQQQQEAMQREAEMRNSMLSQILGQDARARLNSIALVKPEKAKMMEGMLIQMARTGQIAGKLSESQLVSLLQEVSEKTQKKTTVKRMLQDLQIKESLQPLPLIAKVIKQKRTNLLNEF</sequence>